<keyword evidence="2" id="KW-1185">Reference proteome</keyword>
<gene>
    <name evidence="1" type="ORF">APZ42_029546</name>
</gene>
<dbReference type="AlphaFoldDB" id="A0A162D516"/>
<name>A0A162D516_9CRUS</name>
<accession>A0A162D516</accession>
<protein>
    <submittedName>
        <fullName evidence="1">Uncharacterized protein</fullName>
    </submittedName>
</protein>
<sequence length="69" mass="8010">MLFKMGLLVASHRIYNLMKDSFSSGRNGFSENADAKIIEVFSLTSDLYTARRFHCIFFYFLFLQDGSKL</sequence>
<evidence type="ECO:0000313" key="2">
    <source>
        <dbReference type="Proteomes" id="UP000076858"/>
    </source>
</evidence>
<reference evidence="1 2" key="1">
    <citation type="submission" date="2016-03" db="EMBL/GenBank/DDBJ databases">
        <title>EvidentialGene: Evidence-directed Construction of Genes on Genomes.</title>
        <authorList>
            <person name="Gilbert D.G."/>
            <person name="Choi J.-H."/>
            <person name="Mockaitis K."/>
            <person name="Colbourne J."/>
            <person name="Pfrender M."/>
        </authorList>
    </citation>
    <scope>NUCLEOTIDE SEQUENCE [LARGE SCALE GENOMIC DNA]</scope>
    <source>
        <strain evidence="1 2">Xinb3</strain>
        <tissue evidence="1">Complete organism</tissue>
    </source>
</reference>
<comment type="caution">
    <text evidence="1">The sequence shown here is derived from an EMBL/GenBank/DDBJ whole genome shotgun (WGS) entry which is preliminary data.</text>
</comment>
<dbReference type="Proteomes" id="UP000076858">
    <property type="component" value="Unassembled WGS sequence"/>
</dbReference>
<evidence type="ECO:0000313" key="1">
    <source>
        <dbReference type="EMBL" id="KZS07004.1"/>
    </source>
</evidence>
<proteinExistence type="predicted"/>
<organism evidence="1 2">
    <name type="scientific">Daphnia magna</name>
    <dbReference type="NCBI Taxonomy" id="35525"/>
    <lineage>
        <taxon>Eukaryota</taxon>
        <taxon>Metazoa</taxon>
        <taxon>Ecdysozoa</taxon>
        <taxon>Arthropoda</taxon>
        <taxon>Crustacea</taxon>
        <taxon>Branchiopoda</taxon>
        <taxon>Diplostraca</taxon>
        <taxon>Cladocera</taxon>
        <taxon>Anomopoda</taxon>
        <taxon>Daphniidae</taxon>
        <taxon>Daphnia</taxon>
    </lineage>
</organism>
<dbReference type="EMBL" id="LRGB01002580">
    <property type="protein sequence ID" value="KZS07004.1"/>
    <property type="molecule type" value="Genomic_DNA"/>
</dbReference>